<sequence>MELCICLVVYRWTGTILWLALPLRSTSGNDGNTG</sequence>
<evidence type="ECO:0000313" key="1">
    <source>
        <dbReference type="EMBL" id="KTF06578.1"/>
    </source>
</evidence>
<reference evidence="1" key="1">
    <citation type="submission" date="2013-11" db="EMBL/GenBank/DDBJ databases">
        <title>Microbial diversity, functional groups and degradation webs in Northern and Southern Mediterranean and Red Sea marine crude oil polluted sites.</title>
        <authorList>
            <person name="Daffonchio D."/>
            <person name="Mapelli F."/>
            <person name="Ferrer M."/>
            <person name="Richter M."/>
            <person name="Cherif A."/>
            <person name="Malkawi H.I."/>
            <person name="Yakimov M.M."/>
            <person name="Abdel-Fattah Y.R."/>
            <person name="Blaghen M."/>
            <person name="Golyshin P.N."/>
            <person name="Kalogerakis N."/>
            <person name="Boon N."/>
            <person name="Magagnini M."/>
            <person name="Fava F."/>
        </authorList>
    </citation>
    <scope>NUCLEOTIDE SEQUENCE</scope>
</reference>
<protein>
    <submittedName>
        <fullName evidence="1">Uncharacterized protein</fullName>
    </submittedName>
</protein>
<name>A0A1B6NTC6_9ZZZZ</name>
<accession>A0A1B6NTC6</accession>
<dbReference type="AlphaFoldDB" id="A0A1B6NTC6"/>
<organism evidence="1">
    <name type="scientific">marine sediment metagenome</name>
    <dbReference type="NCBI Taxonomy" id="412755"/>
    <lineage>
        <taxon>unclassified sequences</taxon>
        <taxon>metagenomes</taxon>
        <taxon>ecological metagenomes</taxon>
    </lineage>
</organism>
<dbReference type="EMBL" id="AYSL01001069">
    <property type="protein sequence ID" value="KTF06578.1"/>
    <property type="molecule type" value="Genomic_DNA"/>
</dbReference>
<gene>
    <name evidence="1" type="ORF">MGSAQ_001926</name>
</gene>
<comment type="caution">
    <text evidence="1">The sequence shown here is derived from an EMBL/GenBank/DDBJ whole genome shotgun (WGS) entry which is preliminary data.</text>
</comment>
<proteinExistence type="predicted"/>